<evidence type="ECO:0000313" key="2">
    <source>
        <dbReference type="EMBL" id="MBB4699361.1"/>
    </source>
</evidence>
<dbReference type="EMBL" id="JACHND010000001">
    <property type="protein sequence ID" value="MBB4699361.1"/>
    <property type="molecule type" value="Genomic_DNA"/>
</dbReference>
<name>A0A7W7D3C0_9ACTN</name>
<keyword evidence="3" id="KW-1185">Reference proteome</keyword>
<sequence length="35" mass="3873">MCDHLGFNAMDLGERRRGEHLAGRAEGDHRAAHDA</sequence>
<evidence type="ECO:0000256" key="1">
    <source>
        <dbReference type="SAM" id="MobiDB-lite"/>
    </source>
</evidence>
<organism evidence="2 3">
    <name type="scientific">Sphaerisporangium siamense</name>
    <dbReference type="NCBI Taxonomy" id="795645"/>
    <lineage>
        <taxon>Bacteria</taxon>
        <taxon>Bacillati</taxon>
        <taxon>Actinomycetota</taxon>
        <taxon>Actinomycetes</taxon>
        <taxon>Streptosporangiales</taxon>
        <taxon>Streptosporangiaceae</taxon>
        <taxon>Sphaerisporangium</taxon>
    </lineage>
</organism>
<protein>
    <submittedName>
        <fullName evidence="2">Uncharacterized protein</fullName>
    </submittedName>
</protein>
<feature type="region of interest" description="Disordered" evidence="1">
    <location>
        <begin position="15"/>
        <end position="35"/>
    </location>
</feature>
<reference evidence="2 3" key="1">
    <citation type="submission" date="2020-08" db="EMBL/GenBank/DDBJ databases">
        <title>Sequencing the genomes of 1000 actinobacteria strains.</title>
        <authorList>
            <person name="Klenk H.-P."/>
        </authorList>
    </citation>
    <scope>NUCLEOTIDE SEQUENCE [LARGE SCALE GENOMIC DNA]</scope>
    <source>
        <strain evidence="2 3">DSM 45784</strain>
    </source>
</reference>
<dbReference type="AlphaFoldDB" id="A0A7W7D3C0"/>
<gene>
    <name evidence="2" type="ORF">BJ982_000905</name>
</gene>
<comment type="caution">
    <text evidence="2">The sequence shown here is derived from an EMBL/GenBank/DDBJ whole genome shotgun (WGS) entry which is preliminary data.</text>
</comment>
<proteinExistence type="predicted"/>
<dbReference type="Proteomes" id="UP000542210">
    <property type="component" value="Unassembled WGS sequence"/>
</dbReference>
<accession>A0A7W7D3C0</accession>
<evidence type="ECO:0000313" key="3">
    <source>
        <dbReference type="Proteomes" id="UP000542210"/>
    </source>
</evidence>